<dbReference type="Pfam" id="PF00440">
    <property type="entry name" value="TetR_N"/>
    <property type="match status" value="1"/>
</dbReference>
<dbReference type="FunCoup" id="A0A7X0JUS5">
    <property type="interactions" value="125"/>
</dbReference>
<dbReference type="InterPro" id="IPR009057">
    <property type="entry name" value="Homeodomain-like_sf"/>
</dbReference>
<comment type="caution">
    <text evidence="5">The sequence shown here is derived from an EMBL/GenBank/DDBJ whole genome shotgun (WGS) entry which is preliminary data.</text>
</comment>
<dbReference type="SUPFAM" id="SSF48498">
    <property type="entry name" value="Tetracyclin repressor-like, C-terminal domain"/>
    <property type="match status" value="1"/>
</dbReference>
<reference evidence="5 6" key="1">
    <citation type="submission" date="2020-08" db="EMBL/GenBank/DDBJ databases">
        <title>Genomic Encyclopedia of Type Strains, Phase IV (KMG-IV): sequencing the most valuable type-strain genomes for metagenomic binning, comparative biology and taxonomic classification.</title>
        <authorList>
            <person name="Goeker M."/>
        </authorList>
    </citation>
    <scope>NUCLEOTIDE SEQUENCE [LARGE SCALE GENOMIC DNA]</scope>
    <source>
        <strain evidence="5 6">DSM 22368</strain>
    </source>
</reference>
<evidence type="ECO:0000256" key="3">
    <source>
        <dbReference type="SAM" id="MobiDB-lite"/>
    </source>
</evidence>
<evidence type="ECO:0000259" key="4">
    <source>
        <dbReference type="PROSITE" id="PS50977"/>
    </source>
</evidence>
<organism evidence="5 6">
    <name type="scientific">Pseudoteredinibacter isoporae</name>
    <dbReference type="NCBI Taxonomy" id="570281"/>
    <lineage>
        <taxon>Bacteria</taxon>
        <taxon>Pseudomonadati</taxon>
        <taxon>Pseudomonadota</taxon>
        <taxon>Gammaproteobacteria</taxon>
        <taxon>Cellvibrionales</taxon>
        <taxon>Cellvibrionaceae</taxon>
        <taxon>Pseudoteredinibacter</taxon>
    </lineage>
</organism>
<feature type="compositionally biased region" description="Basic and acidic residues" evidence="3">
    <location>
        <begin position="1"/>
        <end position="18"/>
    </location>
</feature>
<feature type="compositionally biased region" description="Basic residues" evidence="3">
    <location>
        <begin position="19"/>
        <end position="28"/>
    </location>
</feature>
<dbReference type="GO" id="GO:0003677">
    <property type="term" value="F:DNA binding"/>
    <property type="evidence" value="ECO:0007669"/>
    <property type="project" value="UniProtKB-UniRule"/>
</dbReference>
<dbReference type="PROSITE" id="PS50977">
    <property type="entry name" value="HTH_TETR_2"/>
    <property type="match status" value="1"/>
</dbReference>
<feature type="DNA-binding region" description="H-T-H motif" evidence="2">
    <location>
        <begin position="50"/>
        <end position="69"/>
    </location>
</feature>
<keyword evidence="1 2" id="KW-0238">DNA-binding</keyword>
<feature type="region of interest" description="Disordered" evidence="3">
    <location>
        <begin position="1"/>
        <end position="28"/>
    </location>
</feature>
<evidence type="ECO:0000313" key="6">
    <source>
        <dbReference type="Proteomes" id="UP000528457"/>
    </source>
</evidence>
<dbReference type="InterPro" id="IPR036271">
    <property type="entry name" value="Tet_transcr_reg_TetR-rel_C_sf"/>
</dbReference>
<dbReference type="Gene3D" id="1.10.357.10">
    <property type="entry name" value="Tetracycline Repressor, domain 2"/>
    <property type="match status" value="1"/>
</dbReference>
<evidence type="ECO:0000256" key="2">
    <source>
        <dbReference type="PROSITE-ProRule" id="PRU00335"/>
    </source>
</evidence>
<proteinExistence type="predicted"/>
<evidence type="ECO:0000256" key="1">
    <source>
        <dbReference type="ARBA" id="ARBA00023125"/>
    </source>
</evidence>
<dbReference type="AlphaFoldDB" id="A0A7X0JUS5"/>
<dbReference type="Proteomes" id="UP000528457">
    <property type="component" value="Unassembled WGS sequence"/>
</dbReference>
<gene>
    <name evidence="5" type="ORF">HNR48_002368</name>
</gene>
<dbReference type="EMBL" id="JACHHT010000002">
    <property type="protein sequence ID" value="MBB6522083.1"/>
    <property type="molecule type" value="Genomic_DNA"/>
</dbReference>
<accession>A0A7X0JUS5</accession>
<dbReference type="InterPro" id="IPR001647">
    <property type="entry name" value="HTH_TetR"/>
</dbReference>
<dbReference type="SUPFAM" id="SSF46689">
    <property type="entry name" value="Homeodomain-like"/>
    <property type="match status" value="1"/>
</dbReference>
<feature type="domain" description="HTH tetR-type" evidence="4">
    <location>
        <begin position="27"/>
        <end position="87"/>
    </location>
</feature>
<dbReference type="InParanoid" id="A0A7X0JUS5"/>
<sequence>MAGEKDSEKQDLAIEIKGRQPRRANSRHRRREILEATLRIIARDGIRSVRHRAIAKEAEVPLSATTYYFKDIKDLINDAFGLFIEESQVRNAWLKEQTFALYQNKLATRGENTLSPELLESLSIDASTLVLEHIRRQVDDVQSRRLEHAFLNETLHNRSLEEKYQVLRGEILQAIQQFLELLGNDAPEADAHSLHGIIQWLEYLLVVENCPENWQLAESTLQRHIQRLFSPIEK</sequence>
<protein>
    <submittedName>
        <fullName evidence="5">DNA-binding transcriptional regulator YbjK</fullName>
    </submittedName>
</protein>
<keyword evidence="6" id="KW-1185">Reference proteome</keyword>
<dbReference type="RefSeq" id="WP_166846837.1">
    <property type="nucleotide sequence ID" value="NZ_JAAONY010000002.1"/>
</dbReference>
<evidence type="ECO:0000313" key="5">
    <source>
        <dbReference type="EMBL" id="MBB6522083.1"/>
    </source>
</evidence>
<name>A0A7X0JUS5_9GAMM</name>